<dbReference type="InterPro" id="IPR036593">
    <property type="entry name" value="CPE0013-like_sf"/>
</dbReference>
<dbReference type="RefSeq" id="WP_133627817.1">
    <property type="nucleotide sequence ID" value="NZ_SOAZ01000007.1"/>
</dbReference>
<accession>A0A4R7KQB8</accession>
<gene>
    <name evidence="1" type="ORF">EDD71_10764</name>
</gene>
<dbReference type="Gene3D" id="3.10.530.10">
    <property type="entry name" value="CPE0013-like"/>
    <property type="match status" value="1"/>
</dbReference>
<organism evidence="1 2">
    <name type="scientific">Fonticella tunisiensis</name>
    <dbReference type="NCBI Taxonomy" id="1096341"/>
    <lineage>
        <taxon>Bacteria</taxon>
        <taxon>Bacillati</taxon>
        <taxon>Bacillota</taxon>
        <taxon>Clostridia</taxon>
        <taxon>Eubacteriales</taxon>
        <taxon>Clostridiaceae</taxon>
        <taxon>Fonticella</taxon>
    </lineage>
</organism>
<protein>
    <submittedName>
        <fullName evidence="1">CxxC motif-containing protein</fullName>
    </submittedName>
</protein>
<keyword evidence="2" id="KW-1185">Reference proteome</keyword>
<evidence type="ECO:0000313" key="1">
    <source>
        <dbReference type="EMBL" id="TDT61339.1"/>
    </source>
</evidence>
<dbReference type="EMBL" id="SOAZ01000007">
    <property type="protein sequence ID" value="TDT61339.1"/>
    <property type="molecule type" value="Genomic_DNA"/>
</dbReference>
<dbReference type="Proteomes" id="UP000295325">
    <property type="component" value="Unassembled WGS sequence"/>
</dbReference>
<dbReference type="PANTHER" id="PTHR39450:SF1">
    <property type="entry name" value="DUF1667 DOMAIN-CONTAINING PROTEIN"/>
    <property type="match status" value="1"/>
</dbReference>
<reference evidence="1 2" key="1">
    <citation type="submission" date="2019-03" db="EMBL/GenBank/DDBJ databases">
        <title>Genomic Encyclopedia of Type Strains, Phase IV (KMG-IV): sequencing the most valuable type-strain genomes for metagenomic binning, comparative biology and taxonomic classification.</title>
        <authorList>
            <person name="Goeker M."/>
        </authorList>
    </citation>
    <scope>NUCLEOTIDE SEQUENCE [LARGE SCALE GENOMIC DNA]</scope>
    <source>
        <strain evidence="1 2">DSM 24455</strain>
    </source>
</reference>
<dbReference type="PANTHER" id="PTHR39450">
    <property type="entry name" value="MOLYBDOPTERIN OXIDOREDUCTASE, 4FE-4S CLUSTER-BINDING SUBUNIT"/>
    <property type="match status" value="1"/>
</dbReference>
<dbReference type="AlphaFoldDB" id="A0A4R7KQB8"/>
<proteinExistence type="predicted"/>
<dbReference type="SUPFAM" id="SSF53706">
    <property type="entry name" value="Formate dehydrogenase/DMSO reductase, domains 1-3"/>
    <property type="match status" value="1"/>
</dbReference>
<dbReference type="InterPro" id="IPR012460">
    <property type="entry name" value="DUF1667"/>
</dbReference>
<sequence>MIKKELICIGCPLGCSLEVLVENGSVIKISGHSCKKGEDYAVKECTNPTRIITTTLEVINGAEAMVSVKTERDIPKDKIYECIRALKGVKVEAPVEAGQVIVENILNTGVNVIATKNVARKA</sequence>
<dbReference type="SUPFAM" id="SSF160148">
    <property type="entry name" value="CPE0013-like"/>
    <property type="match status" value="1"/>
</dbReference>
<dbReference type="Pfam" id="PF07892">
    <property type="entry name" value="DUF1667"/>
    <property type="match status" value="1"/>
</dbReference>
<comment type="caution">
    <text evidence="1">The sequence shown here is derived from an EMBL/GenBank/DDBJ whole genome shotgun (WGS) entry which is preliminary data.</text>
</comment>
<dbReference type="OrthoDB" id="9811531at2"/>
<evidence type="ECO:0000313" key="2">
    <source>
        <dbReference type="Proteomes" id="UP000295325"/>
    </source>
</evidence>
<name>A0A4R7KQB8_9CLOT</name>